<proteinExistence type="predicted"/>
<comment type="caution">
    <text evidence="1">The sequence shown here is derived from an EMBL/GenBank/DDBJ whole genome shotgun (WGS) entry which is preliminary data.</text>
</comment>
<evidence type="ECO:0000313" key="1">
    <source>
        <dbReference type="EMBL" id="GMI50981.1"/>
    </source>
</evidence>
<dbReference type="EMBL" id="BRYB01006525">
    <property type="protein sequence ID" value="GMI50981.1"/>
    <property type="molecule type" value="Genomic_DNA"/>
</dbReference>
<protein>
    <submittedName>
        <fullName evidence="1">Uncharacterized protein</fullName>
    </submittedName>
</protein>
<dbReference type="Proteomes" id="UP001165060">
    <property type="component" value="Unassembled WGS sequence"/>
</dbReference>
<name>A0ABQ6N9Q0_9STRA</name>
<evidence type="ECO:0000313" key="2">
    <source>
        <dbReference type="Proteomes" id="UP001165060"/>
    </source>
</evidence>
<gene>
    <name evidence="1" type="ORF">TeGR_g2140</name>
</gene>
<keyword evidence="2" id="KW-1185">Reference proteome</keyword>
<reference evidence="1 2" key="1">
    <citation type="journal article" date="2023" name="Commun. Biol.">
        <title>Genome analysis of Parmales, the sister group of diatoms, reveals the evolutionary specialization of diatoms from phago-mixotrophs to photoautotrophs.</title>
        <authorList>
            <person name="Ban H."/>
            <person name="Sato S."/>
            <person name="Yoshikawa S."/>
            <person name="Yamada K."/>
            <person name="Nakamura Y."/>
            <person name="Ichinomiya M."/>
            <person name="Sato N."/>
            <person name="Blanc-Mathieu R."/>
            <person name="Endo H."/>
            <person name="Kuwata A."/>
            <person name="Ogata H."/>
        </authorList>
    </citation>
    <scope>NUCLEOTIDE SEQUENCE [LARGE SCALE GENOMIC DNA]</scope>
</reference>
<accession>A0ABQ6N9Q0</accession>
<organism evidence="1 2">
    <name type="scientific">Tetraparma gracilis</name>
    <dbReference type="NCBI Taxonomy" id="2962635"/>
    <lineage>
        <taxon>Eukaryota</taxon>
        <taxon>Sar</taxon>
        <taxon>Stramenopiles</taxon>
        <taxon>Ochrophyta</taxon>
        <taxon>Bolidophyceae</taxon>
        <taxon>Parmales</taxon>
        <taxon>Triparmaceae</taxon>
        <taxon>Tetraparma</taxon>
    </lineage>
</organism>
<sequence>MAPPAQLAPTYPITSPQGTALRPSSKARVAVLGAGGCLGGTIYGMLQRSSSLFPYGISQTRGSPRAVCATSKGTAKLASTLATSFVLAFAGEDKLRLTDMGDPASLAARFEGFDVLVMGARYKRERCKVDAGTYGKTSNDMALEPLLELDGVAASPQVNLVLAPDAIEPDDGSLFRRAAAAAPPGAHLVVLGVAGDAAAAAEEVEFLSSLPNAWTFIYPCATSLSSSASWSFLQGIAPLSATNIPFPDPPGSSISFPPASAALSKSSLAAFATACVHSLDLSASRIVSVAPAAEDEIALVDGRKSSDIWTTGQAEAYSAIAGIN</sequence>